<sequence length="615" mass="69157" precursor="true">MQRKLVFLSLIAGLVLTNHALATELEWVRTANDQRGFVLAESGRTFVPWGFNYDHDRDGRLIEDYWVDDWATVADDFQEMKQLGANVVRVHLQFGKFMTAANTPNLDTLRQLEKLLRLAETTRLYLDVTGLGCYHKQDVPAWYDKLNEQQRWQAQARFWEAVAAHCAKSPALFCYDLMNEPYVPGGKKKRDDWLGPAFAGKHFVQFITLETAGRPRQAIARKWIGHMVAAIRKQDPRHLITVGLVPNSLDRPGLTSGFIPDQVTDDLDFLAVHLYPETGKNPQALKTLQGFAKVGKPVVIEEIFPLKCDAQQLGRFIDASKPYAAGWIGFYWGRTPKEYQPPATIGEGLTLAWLTLFQEKRESILASEIESPTFLNNGVTAHRGDSGNFPENTLPAFQGGIAAGADWLELDILRTQDGRLVVIHDKTTARVGDQKRVVAESTYQELATVDVATDFRRRTGKSLADCPPQRIPLLEDVLRLVKKQRRTRVSLQPKMDCVADAVALVQQLKMEAWVGFNDGNLQYMAQAKRLAPAVKIFWDRGANTDIKADIRTAKTHGFAALVINEAGVTAEKVQKIKAADLEAGAWTVNDPKRMAQLRELGVERLYTDYPHRALE</sequence>
<comment type="caution">
    <text evidence="6">The sequence shown here is derived from an EMBL/GenBank/DDBJ whole genome shotgun (WGS) entry which is preliminary data.</text>
</comment>
<dbReference type="GO" id="GO:0006629">
    <property type="term" value="P:lipid metabolic process"/>
    <property type="evidence" value="ECO:0007669"/>
    <property type="project" value="InterPro"/>
</dbReference>
<dbReference type="InterPro" id="IPR001547">
    <property type="entry name" value="Glyco_hydro_5"/>
</dbReference>
<dbReference type="GO" id="GO:0000272">
    <property type="term" value="P:polysaccharide catabolic process"/>
    <property type="evidence" value="ECO:0007669"/>
    <property type="project" value="InterPro"/>
</dbReference>
<evidence type="ECO:0000256" key="2">
    <source>
        <dbReference type="ARBA" id="ARBA00023295"/>
    </source>
</evidence>
<comment type="similarity">
    <text evidence="3">Belongs to the glycosyl hydrolase 5 (cellulase A) family.</text>
</comment>
<protein>
    <submittedName>
        <fullName evidence="6">Glycerophosphoryl diester phosphodiesterase</fullName>
        <ecNumber evidence="6">3.1.4.46</ecNumber>
    </submittedName>
</protein>
<dbReference type="RefSeq" id="WP_197532237.1">
    <property type="nucleotide sequence ID" value="NZ_SJPP01000001.1"/>
</dbReference>
<dbReference type="EC" id="3.1.4.46" evidence="6"/>
<dbReference type="PANTHER" id="PTHR46211:SF1">
    <property type="entry name" value="GLYCEROPHOSPHODIESTER PHOSPHODIESTERASE, CYTOPLASMIC"/>
    <property type="match status" value="1"/>
</dbReference>
<dbReference type="GO" id="GO:0004553">
    <property type="term" value="F:hydrolase activity, hydrolyzing O-glycosyl compounds"/>
    <property type="evidence" value="ECO:0007669"/>
    <property type="project" value="InterPro"/>
</dbReference>
<dbReference type="InterPro" id="IPR030395">
    <property type="entry name" value="GP_PDE_dom"/>
</dbReference>
<evidence type="ECO:0000259" key="5">
    <source>
        <dbReference type="PROSITE" id="PS51704"/>
    </source>
</evidence>
<dbReference type="SUPFAM" id="SSF51445">
    <property type="entry name" value="(Trans)glycosidases"/>
    <property type="match status" value="1"/>
</dbReference>
<keyword evidence="7" id="KW-1185">Reference proteome</keyword>
<evidence type="ECO:0000256" key="3">
    <source>
        <dbReference type="RuleBase" id="RU361153"/>
    </source>
</evidence>
<name>A0A5C6BK65_9PLAN</name>
<keyword evidence="4" id="KW-0732">Signal</keyword>
<evidence type="ECO:0000256" key="4">
    <source>
        <dbReference type="SAM" id="SignalP"/>
    </source>
</evidence>
<reference evidence="6 7" key="1">
    <citation type="submission" date="2019-02" db="EMBL/GenBank/DDBJ databases">
        <title>Deep-cultivation of Planctomycetes and their phenomic and genomic characterization uncovers novel biology.</title>
        <authorList>
            <person name="Wiegand S."/>
            <person name="Jogler M."/>
            <person name="Boedeker C."/>
            <person name="Pinto D."/>
            <person name="Vollmers J."/>
            <person name="Rivas-Marin E."/>
            <person name="Kohn T."/>
            <person name="Peeters S.H."/>
            <person name="Heuer A."/>
            <person name="Rast P."/>
            <person name="Oberbeckmann S."/>
            <person name="Bunk B."/>
            <person name="Jeske O."/>
            <person name="Meyerdierks A."/>
            <person name="Storesund J.E."/>
            <person name="Kallscheuer N."/>
            <person name="Luecker S."/>
            <person name="Lage O.M."/>
            <person name="Pohl T."/>
            <person name="Merkel B.J."/>
            <person name="Hornburger P."/>
            <person name="Mueller R.-W."/>
            <person name="Bruemmer F."/>
            <person name="Labrenz M."/>
            <person name="Spormann A.M."/>
            <person name="Op Den Camp H."/>
            <person name="Overmann J."/>
            <person name="Amann R."/>
            <person name="Jetten M.S.M."/>
            <person name="Mascher T."/>
            <person name="Medema M.H."/>
            <person name="Devos D.P."/>
            <person name="Kaster A.-K."/>
            <person name="Ovreas L."/>
            <person name="Rohde M."/>
            <person name="Galperin M.Y."/>
            <person name="Jogler C."/>
        </authorList>
    </citation>
    <scope>NUCLEOTIDE SEQUENCE [LARGE SCALE GENOMIC DNA]</scope>
    <source>
        <strain evidence="6 7">CA54</strain>
    </source>
</reference>
<dbReference type="EMBL" id="SJPP01000001">
    <property type="protein sequence ID" value="TWU12543.1"/>
    <property type="molecule type" value="Genomic_DNA"/>
</dbReference>
<dbReference type="InterPro" id="IPR017946">
    <property type="entry name" value="PLC-like_Pdiesterase_TIM-brl"/>
</dbReference>
<feature type="signal peptide" evidence="4">
    <location>
        <begin position="1"/>
        <end position="22"/>
    </location>
</feature>
<dbReference type="Proteomes" id="UP000320735">
    <property type="component" value="Unassembled WGS sequence"/>
</dbReference>
<proteinExistence type="inferred from homology"/>
<evidence type="ECO:0000256" key="1">
    <source>
        <dbReference type="ARBA" id="ARBA00022801"/>
    </source>
</evidence>
<dbReference type="SUPFAM" id="SSF51695">
    <property type="entry name" value="PLC-like phosphodiesterases"/>
    <property type="match status" value="1"/>
</dbReference>
<keyword evidence="2 3" id="KW-0326">Glycosidase</keyword>
<dbReference type="Gene3D" id="3.20.20.190">
    <property type="entry name" value="Phosphatidylinositol (PI) phosphodiesterase"/>
    <property type="match status" value="1"/>
</dbReference>
<evidence type="ECO:0000313" key="7">
    <source>
        <dbReference type="Proteomes" id="UP000320735"/>
    </source>
</evidence>
<dbReference type="Pfam" id="PF00150">
    <property type="entry name" value="Cellulase"/>
    <property type="match status" value="1"/>
</dbReference>
<gene>
    <name evidence="6" type="primary">ugpQ_2</name>
    <name evidence="6" type="ORF">CA54_13670</name>
</gene>
<feature type="domain" description="GP-PDE" evidence="5">
    <location>
        <begin position="377"/>
        <end position="615"/>
    </location>
</feature>
<dbReference type="Gene3D" id="3.20.20.80">
    <property type="entry name" value="Glycosidases"/>
    <property type="match status" value="1"/>
</dbReference>
<feature type="chain" id="PRO_5022847150" evidence="4">
    <location>
        <begin position="23"/>
        <end position="615"/>
    </location>
</feature>
<dbReference type="GO" id="GO:0008889">
    <property type="term" value="F:glycerophosphodiester phosphodiesterase activity"/>
    <property type="evidence" value="ECO:0007669"/>
    <property type="project" value="UniProtKB-EC"/>
</dbReference>
<accession>A0A5C6BK65</accession>
<dbReference type="Pfam" id="PF03009">
    <property type="entry name" value="GDPD"/>
    <property type="match status" value="1"/>
</dbReference>
<dbReference type="PROSITE" id="PS51704">
    <property type="entry name" value="GP_PDE"/>
    <property type="match status" value="1"/>
</dbReference>
<keyword evidence="1 3" id="KW-0378">Hydrolase</keyword>
<dbReference type="PANTHER" id="PTHR46211">
    <property type="entry name" value="GLYCEROPHOSPHORYL DIESTER PHOSPHODIESTERASE"/>
    <property type="match status" value="1"/>
</dbReference>
<evidence type="ECO:0000313" key="6">
    <source>
        <dbReference type="EMBL" id="TWU12543.1"/>
    </source>
</evidence>
<organism evidence="6 7">
    <name type="scientific">Symmachiella macrocystis</name>
    <dbReference type="NCBI Taxonomy" id="2527985"/>
    <lineage>
        <taxon>Bacteria</taxon>
        <taxon>Pseudomonadati</taxon>
        <taxon>Planctomycetota</taxon>
        <taxon>Planctomycetia</taxon>
        <taxon>Planctomycetales</taxon>
        <taxon>Planctomycetaceae</taxon>
        <taxon>Symmachiella</taxon>
    </lineage>
</organism>
<dbReference type="InterPro" id="IPR017853">
    <property type="entry name" value="GH"/>
</dbReference>
<dbReference type="AlphaFoldDB" id="A0A5C6BK65"/>